<reference evidence="2 3" key="1">
    <citation type="submission" date="2017-07" db="EMBL/GenBank/DDBJ databases">
        <title>Leptospira spp. isolated from tropical soils.</title>
        <authorList>
            <person name="Thibeaux R."/>
            <person name="Iraola G."/>
            <person name="Ferres I."/>
            <person name="Bierque E."/>
            <person name="Girault D."/>
            <person name="Soupe-Gilbert M.-E."/>
            <person name="Picardeau M."/>
            <person name="Goarant C."/>
        </authorList>
    </citation>
    <scope>NUCLEOTIDE SEQUENCE [LARGE SCALE GENOMIC DNA]</scope>
    <source>
        <strain evidence="2 3">MCA1-C-A1</strain>
    </source>
</reference>
<keyword evidence="3" id="KW-1185">Reference proteome</keyword>
<dbReference type="Proteomes" id="UP000232196">
    <property type="component" value="Unassembled WGS sequence"/>
</dbReference>
<dbReference type="AlphaFoldDB" id="A0A2M9X8Z0"/>
<proteinExistence type="predicted"/>
<evidence type="ECO:0000313" key="2">
    <source>
        <dbReference type="EMBL" id="PJZ24002.1"/>
    </source>
</evidence>
<sequence length="114" mass="12794">MKVLVACTLLSILVPAFNCGPFCEIEAGTSESSPCHQDQNRDSGPVCDWDLVSIKKEIEDSRSILSFPVQVFEHFRIGLEDPVRISSFSTFQVEFQKLSSSETITHLSFIRILI</sequence>
<dbReference type="OrthoDB" id="329505at2"/>
<feature type="chain" id="PRO_5014657512" evidence="1">
    <location>
        <begin position="19"/>
        <end position="114"/>
    </location>
</feature>
<protein>
    <submittedName>
        <fullName evidence="2">Uncharacterized protein</fullName>
    </submittedName>
</protein>
<evidence type="ECO:0000313" key="3">
    <source>
        <dbReference type="Proteomes" id="UP000232196"/>
    </source>
</evidence>
<keyword evidence="1" id="KW-0732">Signal</keyword>
<accession>A0A2M9X8Z0</accession>
<evidence type="ECO:0000256" key="1">
    <source>
        <dbReference type="SAM" id="SignalP"/>
    </source>
</evidence>
<name>A0A2M9X8Z0_9LEPT</name>
<comment type="caution">
    <text evidence="2">The sequence shown here is derived from an EMBL/GenBank/DDBJ whole genome shotgun (WGS) entry which is preliminary data.</text>
</comment>
<feature type="signal peptide" evidence="1">
    <location>
        <begin position="1"/>
        <end position="18"/>
    </location>
</feature>
<dbReference type="EMBL" id="NPDN01000012">
    <property type="protein sequence ID" value="PJZ24002.1"/>
    <property type="molecule type" value="Genomic_DNA"/>
</dbReference>
<organism evidence="2 3">
    <name type="scientific">Leptospira hartskeerlii</name>
    <dbReference type="NCBI Taxonomy" id="2023177"/>
    <lineage>
        <taxon>Bacteria</taxon>
        <taxon>Pseudomonadati</taxon>
        <taxon>Spirochaetota</taxon>
        <taxon>Spirochaetia</taxon>
        <taxon>Leptospirales</taxon>
        <taxon>Leptospiraceae</taxon>
        <taxon>Leptospira</taxon>
    </lineage>
</organism>
<gene>
    <name evidence="2" type="ORF">CH357_18355</name>
</gene>